<proteinExistence type="predicted"/>
<feature type="compositionally biased region" description="Polar residues" evidence="1">
    <location>
        <begin position="58"/>
        <end position="68"/>
    </location>
</feature>
<dbReference type="GeneID" id="55972507"/>
<feature type="compositionally biased region" description="Basic and acidic residues" evidence="1">
    <location>
        <begin position="70"/>
        <end position="80"/>
    </location>
</feature>
<evidence type="ECO:0000256" key="1">
    <source>
        <dbReference type="SAM" id="MobiDB-lite"/>
    </source>
</evidence>
<dbReference type="EMBL" id="JAANYQ010000006">
    <property type="protein sequence ID" value="KAF4123581.1"/>
    <property type="molecule type" value="Genomic_DNA"/>
</dbReference>
<feature type="region of interest" description="Disordered" evidence="1">
    <location>
        <begin position="58"/>
        <end position="80"/>
    </location>
</feature>
<evidence type="ECO:0000313" key="3">
    <source>
        <dbReference type="Proteomes" id="UP000749293"/>
    </source>
</evidence>
<sequence length="80" mass="8431">MAARKTDDIDSTSSNDPADLAQAYRDLARGEQTAAALESNLSNLENKLDAMLAALESMTNDHSSSSISGAKDKAENEKAS</sequence>
<name>A0A9P4YXK0_9HYPO</name>
<organism evidence="2 3">
    <name type="scientific">Geosmithia morbida</name>
    <dbReference type="NCBI Taxonomy" id="1094350"/>
    <lineage>
        <taxon>Eukaryota</taxon>
        <taxon>Fungi</taxon>
        <taxon>Dikarya</taxon>
        <taxon>Ascomycota</taxon>
        <taxon>Pezizomycotina</taxon>
        <taxon>Sordariomycetes</taxon>
        <taxon>Hypocreomycetidae</taxon>
        <taxon>Hypocreales</taxon>
        <taxon>Bionectriaceae</taxon>
        <taxon>Geosmithia</taxon>
    </lineage>
</organism>
<feature type="region of interest" description="Disordered" evidence="1">
    <location>
        <begin position="1"/>
        <end position="20"/>
    </location>
</feature>
<protein>
    <submittedName>
        <fullName evidence="2">Uncharacterized protein</fullName>
    </submittedName>
</protein>
<comment type="caution">
    <text evidence="2">The sequence shown here is derived from an EMBL/GenBank/DDBJ whole genome shotgun (WGS) entry which is preliminary data.</text>
</comment>
<dbReference type="AlphaFoldDB" id="A0A9P4YXK0"/>
<evidence type="ECO:0000313" key="2">
    <source>
        <dbReference type="EMBL" id="KAF4123581.1"/>
    </source>
</evidence>
<reference evidence="2" key="1">
    <citation type="submission" date="2020-03" db="EMBL/GenBank/DDBJ databases">
        <title>Site-based positive gene gene selection in Geosmithia morbida across the United States reveals a broad range of putative effectors and factors for local host and environmental adapation.</title>
        <authorList>
            <person name="Onufrak A."/>
            <person name="Murdoch R.W."/>
            <person name="Gazis R."/>
            <person name="Huff M."/>
            <person name="Staton M."/>
            <person name="Klingeman W."/>
            <person name="Hadziabdic D."/>
        </authorList>
    </citation>
    <scope>NUCLEOTIDE SEQUENCE</scope>
    <source>
        <strain evidence="2">1262</strain>
    </source>
</reference>
<gene>
    <name evidence="2" type="ORF">GMORB2_6282</name>
</gene>
<keyword evidence="3" id="KW-1185">Reference proteome</keyword>
<dbReference type="OrthoDB" id="5398685at2759"/>
<dbReference type="Proteomes" id="UP000749293">
    <property type="component" value="Unassembled WGS sequence"/>
</dbReference>
<dbReference type="RefSeq" id="XP_035322233.1">
    <property type="nucleotide sequence ID" value="XM_035468252.1"/>
</dbReference>
<accession>A0A9P4YXK0</accession>